<dbReference type="Proteomes" id="UP000318313">
    <property type="component" value="Chromosome"/>
</dbReference>
<dbReference type="OrthoDB" id="250178at2"/>
<evidence type="ECO:0000313" key="3">
    <source>
        <dbReference type="Proteomes" id="UP000318313"/>
    </source>
</evidence>
<gene>
    <name evidence="2" type="ORF">Enr17x_27770</name>
</gene>
<dbReference type="EMBL" id="CP037452">
    <property type="protein sequence ID" value="QDV50734.1"/>
    <property type="molecule type" value="Genomic_DNA"/>
</dbReference>
<feature type="signal peptide" evidence="1">
    <location>
        <begin position="1"/>
        <end position="27"/>
    </location>
</feature>
<reference evidence="2 3" key="1">
    <citation type="submission" date="2019-03" db="EMBL/GenBank/DDBJ databases">
        <title>Deep-cultivation of Planctomycetes and their phenomic and genomic characterization uncovers novel biology.</title>
        <authorList>
            <person name="Wiegand S."/>
            <person name="Jogler M."/>
            <person name="Boedeker C."/>
            <person name="Pinto D."/>
            <person name="Vollmers J."/>
            <person name="Rivas-Marin E."/>
            <person name="Kohn T."/>
            <person name="Peeters S.H."/>
            <person name="Heuer A."/>
            <person name="Rast P."/>
            <person name="Oberbeckmann S."/>
            <person name="Bunk B."/>
            <person name="Jeske O."/>
            <person name="Meyerdierks A."/>
            <person name="Storesund J.E."/>
            <person name="Kallscheuer N."/>
            <person name="Luecker S."/>
            <person name="Lage O.M."/>
            <person name="Pohl T."/>
            <person name="Merkel B.J."/>
            <person name="Hornburger P."/>
            <person name="Mueller R.-W."/>
            <person name="Bruemmer F."/>
            <person name="Labrenz M."/>
            <person name="Spormann A.M."/>
            <person name="Op den Camp H."/>
            <person name="Overmann J."/>
            <person name="Amann R."/>
            <person name="Jetten M.S.M."/>
            <person name="Mascher T."/>
            <person name="Medema M.H."/>
            <person name="Devos D.P."/>
            <person name="Kaster A.-K."/>
            <person name="Ovreas L."/>
            <person name="Rohde M."/>
            <person name="Galperin M.Y."/>
            <person name="Jogler C."/>
        </authorList>
    </citation>
    <scope>NUCLEOTIDE SEQUENCE [LARGE SCALE GENOMIC DNA]</scope>
    <source>
        <strain evidence="2 3">Enr17</strain>
    </source>
</reference>
<evidence type="ECO:0000313" key="2">
    <source>
        <dbReference type="EMBL" id="QDV50734.1"/>
    </source>
</evidence>
<dbReference type="KEGG" id="gfm:Enr17x_27770"/>
<protein>
    <recommendedName>
        <fullName evidence="4">Outer membrane lipoprotein-sorting protein</fullName>
    </recommendedName>
</protein>
<keyword evidence="3" id="KW-1185">Reference proteome</keyword>
<sequence length="348" mass="39960" precursor="true">MNSTNNNKVFLLISGLLFFTAVSPAPAQKPAESKQAQHEQKELLQTLLQGMQQQRSLLRSGEFKANAVVTDSTTPLRVELKAECFFSQQFQQFRFDQDVKQVTPHPKKKGETRTLRSRSIYVKTPEYSIHTEGNNTSVRINEPDYKPYGYYSPFDIRVIGLINGAELLHGVSRSGSRWFLPGVLQTYQTYTLKHITRQSEGVFEITWLFGKSNEFKLMLWIDERHGYTPTNYLVYRKTGTPKKFEQTPFIKSEITWKEIENVWVPVALNTEGQFNHRRLIMKFDWLKVNQPVSATVFTVDGMQLPQGRRIENDGDPGIIKTSVIDHRAGTKKLIRGGTFIPDDPSKKP</sequence>
<name>A0A518ICC9_9PLAN</name>
<evidence type="ECO:0008006" key="4">
    <source>
        <dbReference type="Google" id="ProtNLM"/>
    </source>
</evidence>
<evidence type="ECO:0000256" key="1">
    <source>
        <dbReference type="SAM" id="SignalP"/>
    </source>
</evidence>
<dbReference type="AlphaFoldDB" id="A0A518ICC9"/>
<keyword evidence="1" id="KW-0732">Signal</keyword>
<accession>A0A518ICC9</accession>
<feature type="chain" id="PRO_5022110257" description="Outer membrane lipoprotein-sorting protein" evidence="1">
    <location>
        <begin position="28"/>
        <end position="348"/>
    </location>
</feature>
<organism evidence="2 3">
    <name type="scientific">Gimesia fumaroli</name>
    <dbReference type="NCBI Taxonomy" id="2527976"/>
    <lineage>
        <taxon>Bacteria</taxon>
        <taxon>Pseudomonadati</taxon>
        <taxon>Planctomycetota</taxon>
        <taxon>Planctomycetia</taxon>
        <taxon>Planctomycetales</taxon>
        <taxon>Planctomycetaceae</taxon>
        <taxon>Gimesia</taxon>
    </lineage>
</organism>
<proteinExistence type="predicted"/>
<dbReference type="RefSeq" id="WP_145309443.1">
    <property type="nucleotide sequence ID" value="NZ_CP037452.1"/>
</dbReference>